<comment type="caution">
    <text evidence="1">The sequence shown here is derived from an EMBL/GenBank/DDBJ whole genome shotgun (WGS) entry which is preliminary data.</text>
</comment>
<evidence type="ECO:0000313" key="1">
    <source>
        <dbReference type="EMBL" id="MQM14426.1"/>
    </source>
</evidence>
<gene>
    <name evidence="1" type="ORF">Taro_047359</name>
</gene>
<keyword evidence="2" id="KW-1185">Reference proteome</keyword>
<proteinExistence type="predicted"/>
<protein>
    <submittedName>
        <fullName evidence="1">Uncharacterized protein</fullName>
    </submittedName>
</protein>
<dbReference type="Proteomes" id="UP000652761">
    <property type="component" value="Unassembled WGS sequence"/>
</dbReference>
<dbReference type="OrthoDB" id="423313at2759"/>
<dbReference type="EMBL" id="NMUH01006086">
    <property type="protein sequence ID" value="MQM14426.1"/>
    <property type="molecule type" value="Genomic_DNA"/>
</dbReference>
<reference evidence="1" key="1">
    <citation type="submission" date="2017-07" db="EMBL/GenBank/DDBJ databases">
        <title>Taro Niue Genome Assembly and Annotation.</title>
        <authorList>
            <person name="Atibalentja N."/>
            <person name="Keating K."/>
            <person name="Fields C.J."/>
        </authorList>
    </citation>
    <scope>NUCLEOTIDE SEQUENCE</scope>
    <source>
        <strain evidence="1">Niue_2</strain>
        <tissue evidence="1">Leaf</tissue>
    </source>
</reference>
<name>A0A843X0U4_COLES</name>
<sequence>MSDAKEIRQLHETDELKKYIEGVPPVDLDVCEIYCGGFRFLLCDKCSGDQDGLDLFKHINGGVVELCVGDKM</sequence>
<evidence type="ECO:0000313" key="2">
    <source>
        <dbReference type="Proteomes" id="UP000652761"/>
    </source>
</evidence>
<accession>A0A843X0U4</accession>
<dbReference type="AlphaFoldDB" id="A0A843X0U4"/>
<organism evidence="1 2">
    <name type="scientific">Colocasia esculenta</name>
    <name type="common">Wild taro</name>
    <name type="synonym">Arum esculentum</name>
    <dbReference type="NCBI Taxonomy" id="4460"/>
    <lineage>
        <taxon>Eukaryota</taxon>
        <taxon>Viridiplantae</taxon>
        <taxon>Streptophyta</taxon>
        <taxon>Embryophyta</taxon>
        <taxon>Tracheophyta</taxon>
        <taxon>Spermatophyta</taxon>
        <taxon>Magnoliopsida</taxon>
        <taxon>Liliopsida</taxon>
        <taxon>Araceae</taxon>
        <taxon>Aroideae</taxon>
        <taxon>Colocasieae</taxon>
        <taxon>Colocasia</taxon>
    </lineage>
</organism>